<evidence type="ECO:0000313" key="1">
    <source>
        <dbReference type="EMBL" id="BAI60222.1"/>
    </source>
</evidence>
<keyword evidence="2" id="KW-1185">Reference proteome</keyword>
<dbReference type="AlphaFoldDB" id="D1YUV0"/>
<organism evidence="1 2">
    <name type="scientific">Methanocella paludicola (strain DSM 17711 / JCM 13418 / NBRC 101707 / SANAE)</name>
    <dbReference type="NCBI Taxonomy" id="304371"/>
    <lineage>
        <taxon>Archaea</taxon>
        <taxon>Methanobacteriati</taxon>
        <taxon>Methanobacteriota</taxon>
        <taxon>Stenosarchaea group</taxon>
        <taxon>Methanomicrobia</taxon>
        <taxon>Methanocellales</taxon>
        <taxon>Methanocellaceae</taxon>
        <taxon>Methanocella</taxon>
    </lineage>
</organism>
<accession>D1YUV0</accession>
<dbReference type="eggNOG" id="arCOG05298">
    <property type="taxonomic scope" value="Archaea"/>
</dbReference>
<proteinExistence type="predicted"/>
<dbReference type="RefSeq" id="WP_012898902.1">
    <property type="nucleotide sequence ID" value="NC_013665.1"/>
</dbReference>
<evidence type="ECO:0008006" key="3">
    <source>
        <dbReference type="Google" id="ProtNLM"/>
    </source>
</evidence>
<reference evidence="2" key="3">
    <citation type="journal article" date="2011" name="PLoS ONE">
        <title>Genome sequence of a mesophilic hydrogenotrophic methanogen Methanocella paludicola, the first cultivated representative of the order Methanocellales.</title>
        <authorList>
            <person name="Sakai S."/>
            <person name="Takaki Y."/>
            <person name="Shimamura S."/>
            <person name="Sekine M."/>
            <person name="Tajima T."/>
            <person name="Kosugi H."/>
            <person name="Ichikawa N."/>
            <person name="Tasumi E."/>
            <person name="Hiraki A.T."/>
            <person name="Shimizu A."/>
            <person name="Kato Y."/>
            <person name="Nishiko R."/>
            <person name="Mori K."/>
            <person name="Fujita N."/>
            <person name="Imachi H."/>
            <person name="Takai K."/>
        </authorList>
    </citation>
    <scope>NUCLEOTIDE SEQUENCE [LARGE SCALE GENOMIC DNA]</scope>
    <source>
        <strain evidence="2">DSM 17711 / JCM 13418 / NBRC 101707 / SANAE</strain>
    </source>
</reference>
<dbReference type="EMBL" id="AP011532">
    <property type="protein sequence ID" value="BAI60222.1"/>
    <property type="molecule type" value="Genomic_DNA"/>
</dbReference>
<reference evidence="1 2" key="2">
    <citation type="journal article" date="2008" name="Int. J. Syst. Evol. Microbiol.">
        <title>Methanocella paludicola gen. nov., sp. nov., a methane-producing archaeon, the first isolate of the lineage 'Rice Cluster I', and proposal of the new archaeal order Methanocellales ord. nov.</title>
        <authorList>
            <person name="Sakai S."/>
            <person name="Imachi H."/>
            <person name="Hanada S."/>
            <person name="Ohashi A."/>
            <person name="Harada H."/>
            <person name="Kamagata Y."/>
        </authorList>
    </citation>
    <scope>NUCLEOTIDE SEQUENCE [LARGE SCALE GENOMIC DNA]</scope>
    <source>
        <strain evidence="2">DSM 17711 / JCM 13418 / NBRC 101707 / SANAE</strain>
    </source>
</reference>
<dbReference type="KEGG" id="mpd:MCP_0150"/>
<name>D1YUV0_METPS</name>
<dbReference type="InParanoid" id="D1YUV0"/>
<sequence length="120" mass="13246">MARKVDVKLFGYYPEAGCSECSNYSSCGGQAHRQDDGTVKALLDAYGDRVEVSLVNVFSDVMKGYPEVADCIRKNGLRVPIVTVDGKLKLFGSEATLDAIRREVDLELNWGPLSFLSRRP</sequence>
<dbReference type="OrthoDB" id="146484at2157"/>
<dbReference type="Proteomes" id="UP000001882">
    <property type="component" value="Chromosome"/>
</dbReference>
<reference evidence="1 2" key="1">
    <citation type="journal article" date="2007" name="Appl. Environ. Microbiol.">
        <title>Isolation of key methanogens for global methane emission from rice paddy fields: a novel isolate affiliated with the clone cluster rice cluster I.</title>
        <authorList>
            <person name="Sakai S."/>
            <person name="Imachi H."/>
            <person name="Sekiguchi Y."/>
            <person name="Ohashi A."/>
            <person name="Harada H."/>
            <person name="Kamagata Y."/>
        </authorList>
    </citation>
    <scope>NUCLEOTIDE SEQUENCE [LARGE SCALE GENOMIC DNA]</scope>
    <source>
        <strain evidence="2">DSM 17711 / JCM 13418 / NBRC 101707 / SANAE</strain>
    </source>
</reference>
<protein>
    <recommendedName>
        <fullName evidence="3">Glutaredoxin domain-containing protein</fullName>
    </recommendedName>
</protein>
<dbReference type="STRING" id="304371.MCP_0150"/>
<gene>
    <name evidence="1" type="ordered locus">MCP_0150</name>
</gene>
<dbReference type="GeneID" id="8680303"/>
<evidence type="ECO:0000313" key="2">
    <source>
        <dbReference type="Proteomes" id="UP000001882"/>
    </source>
</evidence>